<evidence type="ECO:0000313" key="7">
    <source>
        <dbReference type="EMBL" id="MEJ2866561.1"/>
    </source>
</evidence>
<dbReference type="RefSeq" id="WP_337693180.1">
    <property type="nucleotide sequence ID" value="NZ_JBBEGN010000001.1"/>
</dbReference>
<dbReference type="SUPFAM" id="SSF53448">
    <property type="entry name" value="Nucleotide-diphospho-sugar transferases"/>
    <property type="match status" value="1"/>
</dbReference>
<comment type="similarity">
    <text evidence="2">Belongs to the glycosyltransferase 2 family.</text>
</comment>
<dbReference type="Proteomes" id="UP001385809">
    <property type="component" value="Unassembled WGS sequence"/>
</dbReference>
<dbReference type="Gene3D" id="3.90.550.10">
    <property type="entry name" value="Spore Coat Polysaccharide Biosynthesis Protein SpsA, Chain A"/>
    <property type="match status" value="1"/>
</dbReference>
<evidence type="ECO:0000256" key="3">
    <source>
        <dbReference type="ARBA" id="ARBA00022676"/>
    </source>
</evidence>
<comment type="caution">
    <text evidence="7">The sequence shown here is derived from an EMBL/GenBank/DDBJ whole genome shotgun (WGS) entry which is preliminary data.</text>
</comment>
<feature type="domain" description="Glycosyltransferase 2-like" evidence="5">
    <location>
        <begin position="5"/>
        <end position="131"/>
    </location>
</feature>
<evidence type="ECO:0000256" key="1">
    <source>
        <dbReference type="ARBA" id="ARBA00004776"/>
    </source>
</evidence>
<dbReference type="Pfam" id="PF00535">
    <property type="entry name" value="Glycos_transf_2"/>
    <property type="match status" value="1"/>
</dbReference>
<accession>A0ABU8MH64</accession>
<evidence type="ECO:0000256" key="2">
    <source>
        <dbReference type="ARBA" id="ARBA00006739"/>
    </source>
</evidence>
<comment type="pathway">
    <text evidence="1">Cell wall biogenesis; cell wall polysaccharide biosynthesis.</text>
</comment>
<evidence type="ECO:0000313" key="8">
    <source>
        <dbReference type="Proteomes" id="UP001385809"/>
    </source>
</evidence>
<dbReference type="InterPro" id="IPR029044">
    <property type="entry name" value="Nucleotide-diphossugar_trans"/>
</dbReference>
<dbReference type="PANTHER" id="PTHR43179">
    <property type="entry name" value="RHAMNOSYLTRANSFERASE WBBL"/>
    <property type="match status" value="1"/>
</dbReference>
<dbReference type="InterPro" id="IPR001173">
    <property type="entry name" value="Glyco_trans_2-like"/>
</dbReference>
<proteinExistence type="inferred from homology"/>
<keyword evidence="3 7" id="KW-0328">Glycosyltransferase</keyword>
<dbReference type="EC" id="2.4.-.-" evidence="7"/>
<name>A0ABU8MH64_9PSEU</name>
<protein>
    <submittedName>
        <fullName evidence="7">Glycosyltransferase family 2 protein</fullName>
        <ecNumber evidence="7">2.4.-.-</ecNumber>
    </submittedName>
</protein>
<dbReference type="Pfam" id="PF13632">
    <property type="entry name" value="Glyco_trans_2_3"/>
    <property type="match status" value="1"/>
</dbReference>
<sequence>MSPVTVVVCSRDGARGIVACLDALEAQELPPAAVVVVDDGSTDATAELAVRHPLRPVVVRHEVNRGLGAARTTGIARVATDLVAFTDDDCRPGPGWLAGLVAALPPDAVAVGGSVHAASTDTAARRYADATRPLAPVEEATTRSSPWARLAGYVRAARRAPIDGAPRPVASLVGASMLVRRSALAAVGGFDPAIRFGGDEEDLCRRLRAEFGPAAVRFAPDVVLHHEFDPHLRDVLRRARAYGRGNARTFRASGSRVPPVRPFPLLLGACLLAGLRWPAALVTGLVAPVLLYPPSRFGGRVPFSYVAAAEDAATFAGFLQGSRR</sequence>
<reference evidence="7 8" key="1">
    <citation type="submission" date="2024-03" db="EMBL/GenBank/DDBJ databases">
        <title>Actinomycetospora sp. OC33-EN08, a novel actinomycete isolated from wild orchid (Aerides multiflora).</title>
        <authorList>
            <person name="Suriyachadkun C."/>
        </authorList>
    </citation>
    <scope>NUCLEOTIDE SEQUENCE [LARGE SCALE GENOMIC DNA]</scope>
    <source>
        <strain evidence="7 8">OC33-EN08</strain>
    </source>
</reference>
<evidence type="ECO:0000259" key="5">
    <source>
        <dbReference type="Pfam" id="PF00535"/>
    </source>
</evidence>
<feature type="domain" description="Glycosyltransferase 2-like" evidence="6">
    <location>
        <begin position="165"/>
        <end position="283"/>
    </location>
</feature>
<organism evidence="7 8">
    <name type="scientific">Actinomycetospora aurantiaca</name>
    <dbReference type="NCBI Taxonomy" id="3129233"/>
    <lineage>
        <taxon>Bacteria</taxon>
        <taxon>Bacillati</taxon>
        <taxon>Actinomycetota</taxon>
        <taxon>Actinomycetes</taxon>
        <taxon>Pseudonocardiales</taxon>
        <taxon>Pseudonocardiaceae</taxon>
        <taxon>Actinomycetospora</taxon>
    </lineage>
</organism>
<keyword evidence="4 7" id="KW-0808">Transferase</keyword>
<dbReference type="GO" id="GO:0016757">
    <property type="term" value="F:glycosyltransferase activity"/>
    <property type="evidence" value="ECO:0007669"/>
    <property type="project" value="UniProtKB-KW"/>
</dbReference>
<evidence type="ECO:0000256" key="4">
    <source>
        <dbReference type="ARBA" id="ARBA00022679"/>
    </source>
</evidence>
<evidence type="ECO:0000259" key="6">
    <source>
        <dbReference type="Pfam" id="PF13632"/>
    </source>
</evidence>
<gene>
    <name evidence="7" type="ORF">WCD74_02205</name>
</gene>
<keyword evidence="8" id="KW-1185">Reference proteome</keyword>
<dbReference type="PANTHER" id="PTHR43179:SF12">
    <property type="entry name" value="GALACTOFURANOSYLTRANSFERASE GLFT2"/>
    <property type="match status" value="1"/>
</dbReference>
<dbReference type="EMBL" id="JBBEGN010000001">
    <property type="protein sequence ID" value="MEJ2866561.1"/>
    <property type="molecule type" value="Genomic_DNA"/>
</dbReference>